<feature type="transmembrane region" description="Helical" evidence="3">
    <location>
        <begin position="179"/>
        <end position="198"/>
    </location>
</feature>
<protein>
    <recommendedName>
        <fullName evidence="4">Major facilitator superfamily (MFS) profile domain-containing protein</fullName>
    </recommendedName>
</protein>
<comment type="similarity">
    <text evidence="2">Belongs to the major facilitator superfamily. Monocarboxylate porter (TC 2.A.1.13) family.</text>
</comment>
<comment type="caution">
    <text evidence="5">The sequence shown here is derived from an EMBL/GenBank/DDBJ whole genome shotgun (WGS) entry which is preliminary data.</text>
</comment>
<gene>
    <name evidence="5" type="ORF">N7509_009700</name>
</gene>
<reference evidence="5" key="1">
    <citation type="submission" date="2022-12" db="EMBL/GenBank/DDBJ databases">
        <authorList>
            <person name="Petersen C."/>
        </authorList>
    </citation>
    <scope>NUCLEOTIDE SEQUENCE</scope>
    <source>
        <strain evidence="5">IBT 29677</strain>
    </source>
</reference>
<feature type="transmembrane region" description="Helical" evidence="3">
    <location>
        <begin position="281"/>
        <end position="299"/>
    </location>
</feature>
<feature type="transmembrane region" description="Helical" evidence="3">
    <location>
        <begin position="51"/>
        <end position="72"/>
    </location>
</feature>
<feature type="transmembrane region" description="Helical" evidence="3">
    <location>
        <begin position="428"/>
        <end position="451"/>
    </location>
</feature>
<feature type="transmembrane region" description="Helical" evidence="3">
    <location>
        <begin position="144"/>
        <end position="167"/>
    </location>
</feature>
<feature type="transmembrane region" description="Helical" evidence="3">
    <location>
        <begin position="362"/>
        <end position="385"/>
    </location>
</feature>
<accession>A0A9W9VQ23</accession>
<keyword evidence="3" id="KW-0472">Membrane</keyword>
<dbReference type="InterPro" id="IPR020846">
    <property type="entry name" value="MFS_dom"/>
</dbReference>
<evidence type="ECO:0000256" key="1">
    <source>
        <dbReference type="ARBA" id="ARBA00004141"/>
    </source>
</evidence>
<dbReference type="PROSITE" id="PS50850">
    <property type="entry name" value="MFS"/>
    <property type="match status" value="1"/>
</dbReference>
<dbReference type="InterPro" id="IPR011701">
    <property type="entry name" value="MFS"/>
</dbReference>
<reference evidence="5" key="2">
    <citation type="journal article" date="2023" name="IMA Fungus">
        <title>Comparative genomic study of the Penicillium genus elucidates a diverse pangenome and 15 lateral gene transfer events.</title>
        <authorList>
            <person name="Petersen C."/>
            <person name="Sorensen T."/>
            <person name="Nielsen M.R."/>
            <person name="Sondergaard T.E."/>
            <person name="Sorensen J.L."/>
            <person name="Fitzpatrick D.A."/>
            <person name="Frisvad J.C."/>
            <person name="Nielsen K.L."/>
        </authorList>
    </citation>
    <scope>NUCLEOTIDE SEQUENCE</scope>
    <source>
        <strain evidence="5">IBT 29677</strain>
    </source>
</reference>
<dbReference type="InterPro" id="IPR036259">
    <property type="entry name" value="MFS_trans_sf"/>
</dbReference>
<feature type="transmembrane region" description="Helical" evidence="3">
    <location>
        <begin position="121"/>
        <end position="138"/>
    </location>
</feature>
<organism evidence="5 6">
    <name type="scientific">Penicillium cosmopolitanum</name>
    <dbReference type="NCBI Taxonomy" id="1131564"/>
    <lineage>
        <taxon>Eukaryota</taxon>
        <taxon>Fungi</taxon>
        <taxon>Dikarya</taxon>
        <taxon>Ascomycota</taxon>
        <taxon>Pezizomycotina</taxon>
        <taxon>Eurotiomycetes</taxon>
        <taxon>Eurotiomycetidae</taxon>
        <taxon>Eurotiales</taxon>
        <taxon>Aspergillaceae</taxon>
        <taxon>Penicillium</taxon>
    </lineage>
</organism>
<dbReference type="PANTHER" id="PTHR11360:SF230">
    <property type="entry name" value="MONOCARBOXYLATE TRANSPORTER, PUTATIVE (AFU_ORTHOLOGUE AFUA_2G12790)-RELATED"/>
    <property type="match status" value="1"/>
</dbReference>
<dbReference type="GeneID" id="81373317"/>
<feature type="transmembrane region" description="Helical" evidence="3">
    <location>
        <begin position="92"/>
        <end position="114"/>
    </location>
</feature>
<dbReference type="Pfam" id="PF07690">
    <property type="entry name" value="MFS_1"/>
    <property type="match status" value="2"/>
</dbReference>
<dbReference type="InterPro" id="IPR050327">
    <property type="entry name" value="Proton-linked_MCT"/>
</dbReference>
<comment type="subcellular location">
    <subcellularLocation>
        <location evidence="1">Membrane</location>
        <topology evidence="1">Multi-pass membrane protein</topology>
    </subcellularLocation>
</comment>
<dbReference type="EMBL" id="JAPZBU010000009">
    <property type="protein sequence ID" value="KAJ5387159.1"/>
    <property type="molecule type" value="Genomic_DNA"/>
</dbReference>
<dbReference type="GO" id="GO:0022857">
    <property type="term" value="F:transmembrane transporter activity"/>
    <property type="evidence" value="ECO:0007669"/>
    <property type="project" value="InterPro"/>
</dbReference>
<feature type="transmembrane region" description="Helical" evidence="3">
    <location>
        <begin position="397"/>
        <end position="416"/>
    </location>
</feature>
<evidence type="ECO:0000313" key="5">
    <source>
        <dbReference type="EMBL" id="KAJ5387159.1"/>
    </source>
</evidence>
<evidence type="ECO:0000313" key="6">
    <source>
        <dbReference type="Proteomes" id="UP001147747"/>
    </source>
</evidence>
<evidence type="ECO:0000256" key="3">
    <source>
        <dbReference type="SAM" id="Phobius"/>
    </source>
</evidence>
<dbReference type="Gene3D" id="1.20.1250.20">
    <property type="entry name" value="MFS general substrate transporter like domains"/>
    <property type="match status" value="2"/>
</dbReference>
<feature type="transmembrane region" description="Helical" evidence="3">
    <location>
        <begin position="335"/>
        <end position="356"/>
    </location>
</feature>
<feature type="transmembrane region" description="Helical" evidence="3">
    <location>
        <begin position="210"/>
        <end position="230"/>
    </location>
</feature>
<feature type="domain" description="Major facilitator superfamily (MFS) profile" evidence="4">
    <location>
        <begin position="50"/>
        <end position="461"/>
    </location>
</feature>
<dbReference type="RefSeq" id="XP_056484957.1">
    <property type="nucleotide sequence ID" value="XM_056634337.1"/>
</dbReference>
<name>A0A9W9VQ23_9EURO</name>
<dbReference type="PANTHER" id="PTHR11360">
    <property type="entry name" value="MONOCARBOXYLATE TRANSPORTER"/>
    <property type="match status" value="1"/>
</dbReference>
<evidence type="ECO:0000256" key="2">
    <source>
        <dbReference type="ARBA" id="ARBA00006727"/>
    </source>
</evidence>
<evidence type="ECO:0000259" key="4">
    <source>
        <dbReference type="PROSITE" id="PS50850"/>
    </source>
</evidence>
<dbReference type="SUPFAM" id="SSF103473">
    <property type="entry name" value="MFS general substrate transporter"/>
    <property type="match status" value="1"/>
</dbReference>
<feature type="transmembrane region" description="Helical" evidence="3">
    <location>
        <begin position="251"/>
        <end position="269"/>
    </location>
</feature>
<keyword evidence="3" id="KW-1133">Transmembrane helix</keyword>
<proteinExistence type="inferred from homology"/>
<dbReference type="OrthoDB" id="410267at2759"/>
<dbReference type="GO" id="GO:0016020">
    <property type="term" value="C:membrane"/>
    <property type="evidence" value="ECO:0007669"/>
    <property type="project" value="UniProtKB-SubCell"/>
</dbReference>
<dbReference type="AlphaFoldDB" id="A0A9W9VQ23"/>
<dbReference type="Proteomes" id="UP001147747">
    <property type="component" value="Unassembled WGS sequence"/>
</dbReference>
<keyword evidence="6" id="KW-1185">Reference proteome</keyword>
<sequence length="461" mass="50468">MSEKTPQEQIPDGPHVAGRDRLSYIITASKETIDSTNKEIEDVYPEGGLRAWLVVAGAFVTLFCSLGMQSSVGVLQSHWEKNQLQSYTPGTIGWISSVFVYLNMVLAAQVGPMFDKYGPRWILLIGSVLFTLTMFLLGSCKEYYQFMLCLGGLGGLSGSLVTTPSMVVLSHWFNHRRGMATGIAMVGASLGGIVFPLILRATLDSLGWAWSLRIIGFIFMGLLSIGNICIKTRLPPKTRKGGLNLRSFRDSRLVWFTAAQFCMFLYPYHRFKSHELIGPKVGQIVLVASLGLVPSYAIAQGFNTETSLYLMSVYNAGAAVGRGLSGFACDRFGRFNTMAVIMGFTTVFIFALWYPFGHNVGVLYTFVVLMGFGTGAILCLIPVCIAQMCKTEEVGLWLGNCYLVISHGSLVAIPIGGQLLKIIGPSNLVAFIGAMLAVSFVCLLGARWACLGYNWKWFITM</sequence>
<keyword evidence="3" id="KW-0812">Transmembrane</keyword>